<dbReference type="Proteomes" id="UP000060487">
    <property type="component" value="Unassembled WGS sequence"/>
</dbReference>
<evidence type="ECO:0000313" key="2">
    <source>
        <dbReference type="EMBL" id="KWT91802.1"/>
    </source>
</evidence>
<keyword evidence="3" id="KW-1185">Reference proteome</keyword>
<evidence type="ECO:0000313" key="3">
    <source>
        <dbReference type="Proteomes" id="UP000060487"/>
    </source>
</evidence>
<accession>A0ABR5SJ49</accession>
<comment type="caution">
    <text evidence="2">The sequence shown here is derived from an EMBL/GenBank/DDBJ whole genome shotgun (WGS) entry which is preliminary data.</text>
</comment>
<dbReference type="InterPro" id="IPR013429">
    <property type="entry name" value="Regulatory_FmdB_Zinc_ribbon"/>
</dbReference>
<reference evidence="2 3" key="1">
    <citation type="submission" date="2015-11" db="EMBL/GenBank/DDBJ databases">
        <authorList>
            <person name="Lin W."/>
        </authorList>
    </citation>
    <scope>NUCLEOTIDE SEQUENCE [LARGE SCALE GENOMIC DNA]</scope>
    <source>
        <strain evidence="2 3">HCH-1</strain>
    </source>
</reference>
<dbReference type="EMBL" id="LNQR01000028">
    <property type="protein sequence ID" value="KWT91802.1"/>
    <property type="molecule type" value="Genomic_DNA"/>
</dbReference>
<evidence type="ECO:0000259" key="1">
    <source>
        <dbReference type="SMART" id="SM00834"/>
    </source>
</evidence>
<dbReference type="SUPFAM" id="SSF63393">
    <property type="entry name" value="RNA polymerase subunits"/>
    <property type="match status" value="1"/>
</dbReference>
<proteinExistence type="predicted"/>
<name>A0ABR5SJ49_9BACT</name>
<dbReference type="InterPro" id="IPR029040">
    <property type="entry name" value="RPABC4/Spt4"/>
</dbReference>
<dbReference type="SMART" id="SM00834">
    <property type="entry name" value="CxxC_CXXC_SSSS"/>
    <property type="match status" value="1"/>
</dbReference>
<gene>
    <name evidence="2" type="ORF">ASN18_0704</name>
</gene>
<dbReference type="RefSeq" id="WP_085051233.1">
    <property type="nucleotide sequence ID" value="NZ_LNQR01000028.1"/>
</dbReference>
<sequence>MPIFEYNCNKCDCDFEMIVNKNTVVECEKCGSKEVKKKMSLFGTAGTDKHVHSGGDCGGCHKSSCSTC</sequence>
<protein>
    <submittedName>
        <fullName evidence="2">FmdB family transcriptional regulator</fullName>
    </submittedName>
</protein>
<organism evidence="2 3">
    <name type="scientific">Candidatus Magnetominusculus xianensis</name>
    <dbReference type="NCBI Taxonomy" id="1748249"/>
    <lineage>
        <taxon>Bacteria</taxon>
        <taxon>Pseudomonadati</taxon>
        <taxon>Nitrospirota</taxon>
        <taxon>Nitrospiria</taxon>
        <taxon>Nitrospirales</taxon>
        <taxon>Nitrospiraceae</taxon>
        <taxon>Candidatus Magnetominusculus</taxon>
    </lineage>
</organism>
<dbReference type="Pfam" id="PF09723">
    <property type="entry name" value="Zn_ribbon_8"/>
    <property type="match status" value="1"/>
</dbReference>
<feature type="domain" description="Putative regulatory protein FmdB zinc ribbon" evidence="1">
    <location>
        <begin position="1"/>
        <end position="40"/>
    </location>
</feature>
<dbReference type="NCBIfam" id="TIGR02605">
    <property type="entry name" value="CxxC_CxxC_SSSS"/>
    <property type="match status" value="1"/>
</dbReference>